<keyword evidence="2" id="KW-1185">Reference proteome</keyword>
<proteinExistence type="predicted"/>
<sequence length="18" mass="2040">MTLTTVNFATSLLSLQHY</sequence>
<protein>
    <submittedName>
        <fullName evidence="1">Uncharacterized protein</fullName>
    </submittedName>
</protein>
<evidence type="ECO:0000313" key="1">
    <source>
        <dbReference type="EMBL" id="VEN56297.1"/>
    </source>
</evidence>
<dbReference type="AlphaFoldDB" id="A0A653DA99"/>
<reference evidence="1 2" key="1">
    <citation type="submission" date="2019-01" db="EMBL/GenBank/DDBJ databases">
        <authorList>
            <person name="Sayadi A."/>
        </authorList>
    </citation>
    <scope>NUCLEOTIDE SEQUENCE [LARGE SCALE GENOMIC DNA]</scope>
</reference>
<gene>
    <name evidence="1" type="ORF">CALMAC_LOCUS15223</name>
</gene>
<dbReference type="OrthoDB" id="434783at2759"/>
<name>A0A653DA99_CALMS</name>
<dbReference type="EMBL" id="CAACVG010010647">
    <property type="protein sequence ID" value="VEN56297.1"/>
    <property type="molecule type" value="Genomic_DNA"/>
</dbReference>
<accession>A0A653DA99</accession>
<organism evidence="1 2">
    <name type="scientific">Callosobruchus maculatus</name>
    <name type="common">Southern cowpea weevil</name>
    <name type="synonym">Pulse bruchid</name>
    <dbReference type="NCBI Taxonomy" id="64391"/>
    <lineage>
        <taxon>Eukaryota</taxon>
        <taxon>Metazoa</taxon>
        <taxon>Ecdysozoa</taxon>
        <taxon>Arthropoda</taxon>
        <taxon>Hexapoda</taxon>
        <taxon>Insecta</taxon>
        <taxon>Pterygota</taxon>
        <taxon>Neoptera</taxon>
        <taxon>Endopterygota</taxon>
        <taxon>Coleoptera</taxon>
        <taxon>Polyphaga</taxon>
        <taxon>Cucujiformia</taxon>
        <taxon>Chrysomeloidea</taxon>
        <taxon>Chrysomelidae</taxon>
        <taxon>Bruchinae</taxon>
        <taxon>Bruchini</taxon>
        <taxon>Callosobruchus</taxon>
    </lineage>
</organism>
<evidence type="ECO:0000313" key="2">
    <source>
        <dbReference type="Proteomes" id="UP000410492"/>
    </source>
</evidence>
<dbReference type="Proteomes" id="UP000410492">
    <property type="component" value="Unassembled WGS sequence"/>
</dbReference>